<evidence type="ECO:0000256" key="5">
    <source>
        <dbReference type="ARBA" id="ARBA00023033"/>
    </source>
</evidence>
<keyword evidence="9" id="KW-1185">Reference proteome</keyword>
<evidence type="ECO:0000256" key="2">
    <source>
        <dbReference type="ARBA" id="ARBA00022630"/>
    </source>
</evidence>
<dbReference type="PRINTS" id="PR00420">
    <property type="entry name" value="RNGMNOXGNASE"/>
</dbReference>
<dbReference type="AlphaFoldDB" id="A0AAD6UMH9"/>
<dbReference type="GO" id="GO:0071949">
    <property type="term" value="F:FAD binding"/>
    <property type="evidence" value="ECO:0007669"/>
    <property type="project" value="InterPro"/>
</dbReference>
<gene>
    <name evidence="8" type="ORF">B0H15DRAFT_1017940</name>
</gene>
<evidence type="ECO:0000256" key="4">
    <source>
        <dbReference type="ARBA" id="ARBA00023002"/>
    </source>
</evidence>
<feature type="transmembrane region" description="Helical" evidence="6">
    <location>
        <begin position="6"/>
        <end position="23"/>
    </location>
</feature>
<evidence type="ECO:0000313" key="9">
    <source>
        <dbReference type="Proteomes" id="UP001222325"/>
    </source>
</evidence>
<name>A0AAD6UMH9_9AGAR</name>
<keyword evidence="2" id="KW-0285">Flavoprotein</keyword>
<evidence type="ECO:0000313" key="8">
    <source>
        <dbReference type="EMBL" id="KAJ7101547.1"/>
    </source>
</evidence>
<dbReference type="PANTHER" id="PTHR13789:SF314">
    <property type="entry name" value="FAD-BINDING DOMAIN-CONTAINING PROTEIN"/>
    <property type="match status" value="1"/>
</dbReference>
<keyword evidence="5" id="KW-0503">Monooxygenase</keyword>
<keyword evidence="6" id="KW-0812">Transmembrane</keyword>
<dbReference type="PANTHER" id="PTHR13789">
    <property type="entry name" value="MONOOXYGENASE"/>
    <property type="match status" value="1"/>
</dbReference>
<dbReference type="Gene3D" id="3.50.50.60">
    <property type="entry name" value="FAD/NAD(P)-binding domain"/>
    <property type="match status" value="1"/>
</dbReference>
<proteinExistence type="inferred from homology"/>
<dbReference type="Pfam" id="PF01494">
    <property type="entry name" value="FAD_binding_3"/>
    <property type="match status" value="1"/>
</dbReference>
<evidence type="ECO:0000256" key="6">
    <source>
        <dbReference type="SAM" id="Phobius"/>
    </source>
</evidence>
<keyword evidence="3" id="KW-0274">FAD</keyword>
<keyword evidence="4" id="KW-0560">Oxidoreductase</keyword>
<dbReference type="InterPro" id="IPR050493">
    <property type="entry name" value="FAD-dep_Monooxygenase_BioMet"/>
</dbReference>
<dbReference type="EMBL" id="JARJCN010000004">
    <property type="protein sequence ID" value="KAJ7101547.1"/>
    <property type="molecule type" value="Genomic_DNA"/>
</dbReference>
<evidence type="ECO:0000256" key="3">
    <source>
        <dbReference type="ARBA" id="ARBA00022827"/>
    </source>
</evidence>
<keyword evidence="6" id="KW-0472">Membrane</keyword>
<dbReference type="InterPro" id="IPR002938">
    <property type="entry name" value="FAD-bd"/>
</dbReference>
<feature type="domain" description="FAD-binding" evidence="7">
    <location>
        <begin position="6"/>
        <end position="351"/>
    </location>
</feature>
<comment type="caution">
    <text evidence="8">The sequence shown here is derived from an EMBL/GenBank/DDBJ whole genome shotgun (WGS) entry which is preliminary data.</text>
</comment>
<reference evidence="8" key="1">
    <citation type="submission" date="2023-03" db="EMBL/GenBank/DDBJ databases">
        <title>Massive genome expansion in bonnet fungi (Mycena s.s.) driven by repeated elements and novel gene families across ecological guilds.</title>
        <authorList>
            <consortium name="Lawrence Berkeley National Laboratory"/>
            <person name="Harder C.B."/>
            <person name="Miyauchi S."/>
            <person name="Viragh M."/>
            <person name="Kuo A."/>
            <person name="Thoen E."/>
            <person name="Andreopoulos B."/>
            <person name="Lu D."/>
            <person name="Skrede I."/>
            <person name="Drula E."/>
            <person name="Henrissat B."/>
            <person name="Morin E."/>
            <person name="Kohler A."/>
            <person name="Barry K."/>
            <person name="LaButti K."/>
            <person name="Morin E."/>
            <person name="Salamov A."/>
            <person name="Lipzen A."/>
            <person name="Mereny Z."/>
            <person name="Hegedus B."/>
            <person name="Baldrian P."/>
            <person name="Stursova M."/>
            <person name="Weitz H."/>
            <person name="Taylor A."/>
            <person name="Grigoriev I.V."/>
            <person name="Nagy L.G."/>
            <person name="Martin F."/>
            <person name="Kauserud H."/>
        </authorList>
    </citation>
    <scope>NUCLEOTIDE SEQUENCE</scope>
    <source>
        <strain evidence="8">CBHHK173m</strain>
    </source>
</reference>
<accession>A0AAD6UMH9</accession>
<keyword evidence="6" id="KW-1133">Transmembrane helix</keyword>
<evidence type="ECO:0000256" key="1">
    <source>
        <dbReference type="ARBA" id="ARBA00007992"/>
    </source>
</evidence>
<sequence>MNPPLNVSIIGAGIAGLTAAIALRRNGHLVQIFETSENKAEIGAALALQPNALRVLDHLGISRDNLKGLPHLRYTAFDAHSGEGPTANFSVDSLLCHRSDLHTELRRLATEDGDGPPAQIHLGSKVVACNTDAGTVTLSDGRAVHGDVVLGADGVNSITRMEILGSVVPAVPTGWSCFRTLFKFEAQDLPDLDWLSTSGMYSVLSKNGPFRMFLVYPCRAPGLLVNFIGFYTDGTENDIDHTPTATLAELRAKFADFHPKFLRLLDLPGHSGIHRWHLRIVPPLDTWTRGRTALLGDSAHATAPFLAQGAAMAIEDAGALGCLLSAGTSRADVPARLKAYETLRKERGEYVGTQSVAQVENLTVGGRAGAESRMRVETVLRKYDAINVAREYYAAHFGA</sequence>
<comment type="similarity">
    <text evidence="1">Belongs to the paxM FAD-dependent monooxygenase family.</text>
</comment>
<dbReference type="InterPro" id="IPR036188">
    <property type="entry name" value="FAD/NAD-bd_sf"/>
</dbReference>
<protein>
    <submittedName>
        <fullName evidence="8">FAD/NAD(P)-binding domain-containing protein</fullName>
    </submittedName>
</protein>
<dbReference type="SUPFAM" id="SSF51905">
    <property type="entry name" value="FAD/NAD(P)-binding domain"/>
    <property type="match status" value="1"/>
</dbReference>
<organism evidence="8 9">
    <name type="scientific">Mycena belliarum</name>
    <dbReference type="NCBI Taxonomy" id="1033014"/>
    <lineage>
        <taxon>Eukaryota</taxon>
        <taxon>Fungi</taxon>
        <taxon>Dikarya</taxon>
        <taxon>Basidiomycota</taxon>
        <taxon>Agaricomycotina</taxon>
        <taxon>Agaricomycetes</taxon>
        <taxon>Agaricomycetidae</taxon>
        <taxon>Agaricales</taxon>
        <taxon>Marasmiineae</taxon>
        <taxon>Mycenaceae</taxon>
        <taxon>Mycena</taxon>
    </lineage>
</organism>
<evidence type="ECO:0000259" key="7">
    <source>
        <dbReference type="Pfam" id="PF01494"/>
    </source>
</evidence>
<dbReference type="SUPFAM" id="SSF54373">
    <property type="entry name" value="FAD-linked reductases, C-terminal domain"/>
    <property type="match status" value="1"/>
</dbReference>
<dbReference type="Proteomes" id="UP001222325">
    <property type="component" value="Unassembled WGS sequence"/>
</dbReference>
<dbReference type="GO" id="GO:0004497">
    <property type="term" value="F:monooxygenase activity"/>
    <property type="evidence" value="ECO:0007669"/>
    <property type="project" value="UniProtKB-KW"/>
</dbReference>